<dbReference type="Proteomes" id="UP001500902">
    <property type="component" value="Unassembled WGS sequence"/>
</dbReference>
<accession>A0ABP7BQ54</accession>
<sequence length="169" mass="17871">MKVPTRSAAVLTSGTANAAKLLVAALAFTGAYAGFTAYGNATSTARPATSITLSAQELPVKAPVQQLAAPATAGRLTLSVMTGGGPGCAKTYAARTLITDPGFYRWRLVRWSPADKSWRTYLSDHDGFGTGGRAAEWRPRISGNPGWYRVELTADGGRTVRSDRFQVSC</sequence>
<evidence type="ECO:0008006" key="4">
    <source>
        <dbReference type="Google" id="ProtNLM"/>
    </source>
</evidence>
<keyword evidence="3" id="KW-1185">Reference proteome</keyword>
<reference evidence="3" key="1">
    <citation type="journal article" date="2019" name="Int. J. Syst. Evol. Microbiol.">
        <title>The Global Catalogue of Microorganisms (GCM) 10K type strain sequencing project: providing services to taxonomists for standard genome sequencing and annotation.</title>
        <authorList>
            <consortium name="The Broad Institute Genomics Platform"/>
            <consortium name="The Broad Institute Genome Sequencing Center for Infectious Disease"/>
            <person name="Wu L."/>
            <person name="Ma J."/>
        </authorList>
    </citation>
    <scope>NUCLEOTIDE SEQUENCE [LARGE SCALE GENOMIC DNA]</scope>
    <source>
        <strain evidence="3">JCM 16904</strain>
    </source>
</reference>
<evidence type="ECO:0000256" key="1">
    <source>
        <dbReference type="SAM" id="SignalP"/>
    </source>
</evidence>
<keyword evidence="1" id="KW-0732">Signal</keyword>
<proteinExistence type="predicted"/>
<name>A0ABP7BQ54_9ACTN</name>
<protein>
    <recommendedName>
        <fullName evidence="4">Secreted protein</fullName>
    </recommendedName>
</protein>
<organism evidence="2 3">
    <name type="scientific">Nonomuraea antimicrobica</name>
    <dbReference type="NCBI Taxonomy" id="561173"/>
    <lineage>
        <taxon>Bacteria</taxon>
        <taxon>Bacillati</taxon>
        <taxon>Actinomycetota</taxon>
        <taxon>Actinomycetes</taxon>
        <taxon>Streptosporangiales</taxon>
        <taxon>Streptosporangiaceae</taxon>
        <taxon>Nonomuraea</taxon>
    </lineage>
</organism>
<gene>
    <name evidence="2" type="ORF">GCM10022224_033940</name>
</gene>
<feature type="chain" id="PRO_5045509782" description="Secreted protein" evidence="1">
    <location>
        <begin position="19"/>
        <end position="169"/>
    </location>
</feature>
<evidence type="ECO:0000313" key="3">
    <source>
        <dbReference type="Proteomes" id="UP001500902"/>
    </source>
</evidence>
<dbReference type="EMBL" id="BAAAZP010000067">
    <property type="protein sequence ID" value="GAA3667057.1"/>
    <property type="molecule type" value="Genomic_DNA"/>
</dbReference>
<comment type="caution">
    <text evidence="2">The sequence shown here is derived from an EMBL/GenBank/DDBJ whole genome shotgun (WGS) entry which is preliminary data.</text>
</comment>
<evidence type="ECO:0000313" key="2">
    <source>
        <dbReference type="EMBL" id="GAA3667057.1"/>
    </source>
</evidence>
<feature type="signal peptide" evidence="1">
    <location>
        <begin position="1"/>
        <end position="18"/>
    </location>
</feature>